<reference evidence="3 4" key="1">
    <citation type="journal article" date="2019" name="mSystems">
        <title>Life at home and on the roam: Genomic adaptions reflect the dual lifestyle of an intracellular, facultative symbiont.</title>
        <authorList>
            <person name="Burgsdorf I."/>
        </authorList>
    </citation>
    <scope>NUCLEOTIDE SEQUENCE [LARGE SCALE GENOMIC DNA]</scope>
    <source>
        <strain evidence="3">277cV</strain>
    </source>
</reference>
<feature type="compositionally biased region" description="Polar residues" evidence="1">
    <location>
        <begin position="175"/>
        <end position="184"/>
    </location>
</feature>
<keyword evidence="2" id="KW-1133">Transmembrane helix</keyword>
<comment type="caution">
    <text evidence="3">The sequence shown here is derived from an EMBL/GenBank/DDBJ whole genome shotgun (WGS) entry which is preliminary data.</text>
</comment>
<feature type="region of interest" description="Disordered" evidence="1">
    <location>
        <begin position="1"/>
        <end position="30"/>
    </location>
</feature>
<feature type="compositionally biased region" description="Pro residues" evidence="1">
    <location>
        <begin position="222"/>
        <end position="232"/>
    </location>
</feature>
<evidence type="ECO:0000313" key="3">
    <source>
        <dbReference type="EMBL" id="TGG91257.1"/>
    </source>
</evidence>
<dbReference type="EMBL" id="SRMO01000080">
    <property type="protein sequence ID" value="TGG91257.1"/>
    <property type="molecule type" value="Genomic_DNA"/>
</dbReference>
<evidence type="ECO:0000313" key="4">
    <source>
        <dbReference type="Proteomes" id="UP000317990"/>
    </source>
</evidence>
<organism evidence="3 4">
    <name type="scientific">Aphanocapsa feldmannii 277cV</name>
    <dbReference type="NCBI Taxonomy" id="2507553"/>
    <lineage>
        <taxon>Bacteria</taxon>
        <taxon>Bacillati</taxon>
        <taxon>Cyanobacteriota</taxon>
        <taxon>Cyanophyceae</taxon>
        <taxon>Oscillatoriophycideae</taxon>
        <taxon>Chroococcales</taxon>
        <taxon>Microcystaceae</taxon>
        <taxon>Aphanocapsa</taxon>
    </lineage>
</organism>
<dbReference type="Proteomes" id="UP000317990">
    <property type="component" value="Unassembled WGS sequence"/>
</dbReference>
<keyword evidence="2" id="KW-0472">Membrane</keyword>
<proteinExistence type="predicted"/>
<dbReference type="AlphaFoldDB" id="A0A524RM51"/>
<keyword evidence="2" id="KW-0812">Transmembrane</keyword>
<gene>
    <name evidence="3" type="ORF">ERJ67_08410</name>
</gene>
<sequence>MTQLTEPGKDPTHGGGMPPKMPPASGQRRPSTPWWWSPWIPIGPALFGAVFAVAYTVTLRIWELGRDVTEPPDAPAFPVKNLPGTSLEALRQRYPGGVISPDSGPAITESGPDAGRVLEADEPQATPPEQTAVRSTDPFNAPASDITTGSDPVVPTPIGPGSDTSRVDADPATLQPASDLQPASASAAPQRLEVIPALGGPSGPGNTSRAAPSTAPRRTDPPPRLVAPPPLP</sequence>
<accession>A0A524RM51</accession>
<evidence type="ECO:0000256" key="1">
    <source>
        <dbReference type="SAM" id="MobiDB-lite"/>
    </source>
</evidence>
<feature type="compositionally biased region" description="Polar residues" evidence="1">
    <location>
        <begin position="127"/>
        <end position="138"/>
    </location>
</feature>
<feature type="region of interest" description="Disordered" evidence="1">
    <location>
        <begin position="98"/>
        <end position="232"/>
    </location>
</feature>
<name>A0A524RM51_9CHRO</name>
<feature type="transmembrane region" description="Helical" evidence="2">
    <location>
        <begin position="39"/>
        <end position="57"/>
    </location>
</feature>
<evidence type="ECO:0000256" key="2">
    <source>
        <dbReference type="SAM" id="Phobius"/>
    </source>
</evidence>
<protein>
    <submittedName>
        <fullName evidence="3">Uncharacterized protein</fullName>
    </submittedName>
</protein>